<name>A0A1V1I2Q4_9FIRM</name>
<sequence length="224" mass="26456">MSCVPEVDFNKIIYCYHDLGEKKLLKKSLSGLNINKKVFLFYAKNRHIPICALPKFRLVLSSRSGFLSFCYNFFHFMSCYRYPIPVSKTNIASIAKFVLSHEIGHILDPDVYASKEEYTNILSNIVEKLIEYDIDIEKTDFYKKNLPSDLEECVVLLKKNLISRESKAWDIAKNIVVFNNDEDRYLFERIREYALATYNFGNLKNIIKEHNIENILKYRKYFIN</sequence>
<protein>
    <submittedName>
        <fullName evidence="1">Uncharacterized protein</fullName>
    </submittedName>
</protein>
<organism evidence="1 2">
    <name type="scientific">Romboutsia ilealis</name>
    <dbReference type="NCBI Taxonomy" id="1115758"/>
    <lineage>
        <taxon>Bacteria</taxon>
        <taxon>Bacillati</taxon>
        <taxon>Bacillota</taxon>
        <taxon>Clostridia</taxon>
        <taxon>Peptostreptococcales</taxon>
        <taxon>Peptostreptococcaceae</taxon>
        <taxon>Romboutsia</taxon>
    </lineage>
</organism>
<keyword evidence="2" id="KW-1185">Reference proteome</keyword>
<dbReference type="RefSeq" id="WP_180701945.1">
    <property type="nucleotide sequence ID" value="NZ_CAOJQT010000007.1"/>
</dbReference>
<dbReference type="GeneID" id="82205845"/>
<dbReference type="EMBL" id="LN555523">
    <property type="protein sequence ID" value="CED94423.1"/>
    <property type="molecule type" value="Genomic_DNA"/>
</dbReference>
<accession>A0A1V1I2Q4</accession>
<evidence type="ECO:0000313" key="2">
    <source>
        <dbReference type="Proteomes" id="UP000245622"/>
    </source>
</evidence>
<evidence type="ECO:0000313" key="1">
    <source>
        <dbReference type="EMBL" id="CED94423.1"/>
    </source>
</evidence>
<dbReference type="AlphaFoldDB" id="A0A1V1I2Q4"/>
<reference evidence="1 2" key="1">
    <citation type="submission" date="2014-04" db="EMBL/GenBank/DDBJ databases">
        <authorList>
            <person name="Hornung B.V."/>
        </authorList>
    </citation>
    <scope>NUCLEOTIDE SEQUENCE [LARGE SCALE GENOMIC DNA]</scope>
    <source>
        <strain evidence="1 2">CRIB</strain>
    </source>
</reference>
<gene>
    <name evidence="1" type="ORF">CRIB_1816</name>
</gene>
<dbReference type="Proteomes" id="UP000245622">
    <property type="component" value="Chromosome 1"/>
</dbReference>
<dbReference type="KEGG" id="ril:CRIB_1816"/>
<proteinExistence type="predicted"/>